<dbReference type="EMBL" id="RJPX01000011">
    <property type="protein sequence ID" value="RSK05621.1"/>
    <property type="molecule type" value="Genomic_DNA"/>
</dbReference>
<proteinExistence type="predicted"/>
<name>A0A081Q6T0_STRMT</name>
<dbReference type="Proteomes" id="UP000028090">
    <property type="component" value="Unassembled WGS sequence"/>
</dbReference>
<organism evidence="1 3">
    <name type="scientific">Streptococcus mitis</name>
    <dbReference type="NCBI Taxonomy" id="28037"/>
    <lineage>
        <taxon>Bacteria</taxon>
        <taxon>Bacillati</taxon>
        <taxon>Bacillota</taxon>
        <taxon>Bacilli</taxon>
        <taxon>Lactobacillales</taxon>
        <taxon>Streptococcaceae</taxon>
        <taxon>Streptococcus</taxon>
        <taxon>Streptococcus mitis group</taxon>
    </lineage>
</organism>
<reference evidence="1 3" key="1">
    <citation type="submission" date="2014-05" db="EMBL/GenBank/DDBJ databases">
        <authorList>
            <person name="Daugherty S.C."/>
            <person name="Tallon L.J."/>
            <person name="Sadzewicz L."/>
            <person name="Kilian M."/>
            <person name="Tettelin H."/>
        </authorList>
    </citation>
    <scope>NUCLEOTIDE SEQUENCE [LARGE SCALE GENOMIC DNA]</scope>
    <source>
        <strain evidence="1 3">SK629</strain>
    </source>
</reference>
<dbReference type="EMBL" id="JPFU01000002">
    <property type="protein sequence ID" value="KEQ38653.1"/>
    <property type="molecule type" value="Genomic_DNA"/>
</dbReference>
<evidence type="ECO:0000313" key="4">
    <source>
        <dbReference type="Proteomes" id="UP000277819"/>
    </source>
</evidence>
<dbReference type="AlphaFoldDB" id="A0A081Q6T0"/>
<evidence type="ECO:0000313" key="1">
    <source>
        <dbReference type="EMBL" id="KEQ38653.1"/>
    </source>
</evidence>
<protein>
    <submittedName>
        <fullName evidence="1">Uncharacterized protein</fullName>
    </submittedName>
</protein>
<dbReference type="Proteomes" id="UP000277819">
    <property type="component" value="Unassembled WGS sequence"/>
</dbReference>
<sequence>MDLVEEKGSILVATFSITRDITLTKEDFDKIQASKSTDLLLDIIKKNTDKQEQPSLLGLEKLVR</sequence>
<dbReference type="PATRIC" id="fig|28037.95.peg.50"/>
<gene>
    <name evidence="2" type="ORF">D8787_04375</name>
    <name evidence="1" type="ORF">SK629_0058</name>
</gene>
<comment type="caution">
    <text evidence="1">The sequence shown here is derived from an EMBL/GenBank/DDBJ whole genome shotgun (WGS) entry which is preliminary data.</text>
</comment>
<evidence type="ECO:0000313" key="3">
    <source>
        <dbReference type="Proteomes" id="UP000028090"/>
    </source>
</evidence>
<reference evidence="2 4" key="2">
    <citation type="submission" date="2018-11" db="EMBL/GenBank/DDBJ databases">
        <title>Species Designations Belie Phenotypic and Genotypic Heterogeneity in Oral Streptococci.</title>
        <authorList>
            <person name="Velsko I."/>
        </authorList>
    </citation>
    <scope>NUCLEOTIDE SEQUENCE [LARGE SCALE GENOMIC DNA]</scope>
    <source>
        <strain evidence="2 4">BCC17</strain>
    </source>
</reference>
<evidence type="ECO:0000313" key="2">
    <source>
        <dbReference type="EMBL" id="RSK05621.1"/>
    </source>
</evidence>
<accession>A0A081Q6T0</accession>